<evidence type="ECO:0000256" key="1">
    <source>
        <dbReference type="SAM" id="MobiDB-lite"/>
    </source>
</evidence>
<proteinExistence type="predicted"/>
<accession>A0A2H1VNJ9</accession>
<organism evidence="2">
    <name type="scientific">Spodoptera frugiperda</name>
    <name type="common">Fall armyworm</name>
    <dbReference type="NCBI Taxonomy" id="7108"/>
    <lineage>
        <taxon>Eukaryota</taxon>
        <taxon>Metazoa</taxon>
        <taxon>Ecdysozoa</taxon>
        <taxon>Arthropoda</taxon>
        <taxon>Hexapoda</taxon>
        <taxon>Insecta</taxon>
        <taxon>Pterygota</taxon>
        <taxon>Neoptera</taxon>
        <taxon>Endopterygota</taxon>
        <taxon>Lepidoptera</taxon>
        <taxon>Glossata</taxon>
        <taxon>Ditrysia</taxon>
        <taxon>Noctuoidea</taxon>
        <taxon>Noctuidae</taxon>
        <taxon>Amphipyrinae</taxon>
        <taxon>Spodoptera</taxon>
    </lineage>
</organism>
<dbReference type="EMBL" id="ODYU01003495">
    <property type="protein sequence ID" value="SOQ42367.1"/>
    <property type="molecule type" value="Genomic_DNA"/>
</dbReference>
<evidence type="ECO:0000313" key="2">
    <source>
        <dbReference type="EMBL" id="SOQ42367.1"/>
    </source>
</evidence>
<feature type="compositionally biased region" description="Basic residues" evidence="1">
    <location>
        <begin position="40"/>
        <end position="62"/>
    </location>
</feature>
<reference evidence="2" key="1">
    <citation type="submission" date="2016-07" db="EMBL/GenBank/DDBJ databases">
        <authorList>
            <person name="Bretaudeau A."/>
        </authorList>
    </citation>
    <scope>NUCLEOTIDE SEQUENCE</scope>
    <source>
        <strain evidence="2">Rice</strain>
        <tissue evidence="2">Whole body</tissue>
    </source>
</reference>
<feature type="region of interest" description="Disordered" evidence="1">
    <location>
        <begin position="1"/>
        <end position="62"/>
    </location>
</feature>
<name>A0A2H1VNJ9_SPOFR</name>
<feature type="compositionally biased region" description="Basic and acidic residues" evidence="1">
    <location>
        <begin position="20"/>
        <end position="33"/>
    </location>
</feature>
<sequence>MINGFPPQDGESHASAPMGRLDRSDTTASHKTDPLPVSLKNKKTQPLKDPTKRKNCRQRKTV</sequence>
<gene>
    <name evidence="2" type="ORF">SFRICE_015024</name>
</gene>
<dbReference type="AlphaFoldDB" id="A0A2H1VNJ9"/>
<protein>
    <submittedName>
        <fullName evidence="2">SFRICE_015024</fullName>
    </submittedName>
</protein>